<dbReference type="Proteomes" id="UP000814140">
    <property type="component" value="Unassembled WGS sequence"/>
</dbReference>
<name>A0ACB8SZB1_9AGAM</name>
<dbReference type="EMBL" id="MU277212">
    <property type="protein sequence ID" value="KAI0061510.1"/>
    <property type="molecule type" value="Genomic_DNA"/>
</dbReference>
<accession>A0ACB8SZB1</accession>
<organism evidence="1 2">
    <name type="scientific">Artomyces pyxidatus</name>
    <dbReference type="NCBI Taxonomy" id="48021"/>
    <lineage>
        <taxon>Eukaryota</taxon>
        <taxon>Fungi</taxon>
        <taxon>Dikarya</taxon>
        <taxon>Basidiomycota</taxon>
        <taxon>Agaricomycotina</taxon>
        <taxon>Agaricomycetes</taxon>
        <taxon>Russulales</taxon>
        <taxon>Auriscalpiaceae</taxon>
        <taxon>Artomyces</taxon>
    </lineage>
</organism>
<gene>
    <name evidence="1" type="ORF">BV25DRAFT_1826650</name>
</gene>
<evidence type="ECO:0000313" key="2">
    <source>
        <dbReference type="Proteomes" id="UP000814140"/>
    </source>
</evidence>
<comment type="caution">
    <text evidence="1">The sequence shown here is derived from an EMBL/GenBank/DDBJ whole genome shotgun (WGS) entry which is preliminary data.</text>
</comment>
<sequence>MTDSLLLLPTEILIGILLALEVGDILACTSTCKHLHAIIVDSLQLQYEIELYASGMLDGARGPHTLPVQERLDRIERYTAAWEQLLWTDRISLPHLAGCISPAAVSGDVVVLPQLDGTAVSMHVQQISSALRAVDEYYVAQSTPTSSPFFGIQLDSAQDLLVVSNGCGAILYPSSCYVA</sequence>
<reference evidence="1" key="2">
    <citation type="journal article" date="2022" name="New Phytol.">
        <title>Evolutionary transition to the ectomycorrhizal habit in the genomes of a hyperdiverse lineage of mushroom-forming fungi.</title>
        <authorList>
            <person name="Looney B."/>
            <person name="Miyauchi S."/>
            <person name="Morin E."/>
            <person name="Drula E."/>
            <person name="Courty P.E."/>
            <person name="Kohler A."/>
            <person name="Kuo A."/>
            <person name="LaButti K."/>
            <person name="Pangilinan J."/>
            <person name="Lipzen A."/>
            <person name="Riley R."/>
            <person name="Andreopoulos W."/>
            <person name="He G."/>
            <person name="Johnson J."/>
            <person name="Nolan M."/>
            <person name="Tritt A."/>
            <person name="Barry K.W."/>
            <person name="Grigoriev I.V."/>
            <person name="Nagy L.G."/>
            <person name="Hibbett D."/>
            <person name="Henrissat B."/>
            <person name="Matheny P.B."/>
            <person name="Labbe J."/>
            <person name="Martin F.M."/>
        </authorList>
    </citation>
    <scope>NUCLEOTIDE SEQUENCE</scope>
    <source>
        <strain evidence="1">HHB10654</strain>
    </source>
</reference>
<keyword evidence="2" id="KW-1185">Reference proteome</keyword>
<proteinExistence type="predicted"/>
<evidence type="ECO:0000313" key="1">
    <source>
        <dbReference type="EMBL" id="KAI0061510.1"/>
    </source>
</evidence>
<reference evidence="1" key="1">
    <citation type="submission" date="2021-03" db="EMBL/GenBank/DDBJ databases">
        <authorList>
            <consortium name="DOE Joint Genome Institute"/>
            <person name="Ahrendt S."/>
            <person name="Looney B.P."/>
            <person name="Miyauchi S."/>
            <person name="Morin E."/>
            <person name="Drula E."/>
            <person name="Courty P.E."/>
            <person name="Chicoki N."/>
            <person name="Fauchery L."/>
            <person name="Kohler A."/>
            <person name="Kuo A."/>
            <person name="Labutti K."/>
            <person name="Pangilinan J."/>
            <person name="Lipzen A."/>
            <person name="Riley R."/>
            <person name="Andreopoulos W."/>
            <person name="He G."/>
            <person name="Johnson J."/>
            <person name="Barry K.W."/>
            <person name="Grigoriev I.V."/>
            <person name="Nagy L."/>
            <person name="Hibbett D."/>
            <person name="Henrissat B."/>
            <person name="Matheny P.B."/>
            <person name="Labbe J."/>
            <person name="Martin F."/>
        </authorList>
    </citation>
    <scope>NUCLEOTIDE SEQUENCE</scope>
    <source>
        <strain evidence="1">HHB10654</strain>
    </source>
</reference>
<protein>
    <submittedName>
        <fullName evidence="1">Uncharacterized protein</fullName>
    </submittedName>
</protein>